<protein>
    <recommendedName>
        <fullName evidence="2">DUF2231 domain-containing protein</fullName>
    </recommendedName>
</protein>
<proteinExistence type="predicted"/>
<feature type="transmembrane region" description="Helical" evidence="1">
    <location>
        <begin position="39"/>
        <end position="63"/>
    </location>
</feature>
<dbReference type="EMBL" id="DSUJ01000008">
    <property type="protein sequence ID" value="HFI90696.1"/>
    <property type="molecule type" value="Genomic_DNA"/>
</dbReference>
<comment type="caution">
    <text evidence="3">The sequence shown here is derived from an EMBL/GenBank/DDBJ whole genome shotgun (WGS) entry which is preliminary data.</text>
</comment>
<keyword evidence="1" id="KW-1133">Transmembrane helix</keyword>
<evidence type="ECO:0000259" key="2">
    <source>
        <dbReference type="Pfam" id="PF09990"/>
    </source>
</evidence>
<dbReference type="Pfam" id="PF09990">
    <property type="entry name" value="DUF2231"/>
    <property type="match status" value="1"/>
</dbReference>
<dbReference type="InterPro" id="IPR019251">
    <property type="entry name" value="DUF2231_TM"/>
</dbReference>
<sequence length="151" mass="17508">MEILAELHHKVIHFPIALLFIYPFIEAVSLFYKREFLSFTSMIVLILGVIASLVAVLTGNQVLNSFKDVTPELYELADAHYTYANIVVWLFTFILFARIYFQIKKKFEGRWKIILLILAFIGCYFVYQTGEYGGKTAHTRISTNISKQKIE</sequence>
<feature type="transmembrane region" description="Helical" evidence="1">
    <location>
        <begin position="113"/>
        <end position="130"/>
    </location>
</feature>
<organism evidence="3">
    <name type="scientific">Ignavibacterium album</name>
    <dbReference type="NCBI Taxonomy" id="591197"/>
    <lineage>
        <taxon>Bacteria</taxon>
        <taxon>Pseudomonadati</taxon>
        <taxon>Ignavibacteriota</taxon>
        <taxon>Ignavibacteria</taxon>
        <taxon>Ignavibacteriales</taxon>
        <taxon>Ignavibacteriaceae</taxon>
        <taxon>Ignavibacterium</taxon>
    </lineage>
</organism>
<accession>A0A7V2ZIT8</accession>
<feature type="domain" description="DUF2231" evidence="2">
    <location>
        <begin position="7"/>
        <end position="137"/>
    </location>
</feature>
<dbReference type="AlphaFoldDB" id="A0A7V2ZIT8"/>
<reference evidence="3" key="1">
    <citation type="journal article" date="2020" name="mSystems">
        <title>Genome- and Community-Level Interaction Insights into Carbon Utilization and Element Cycling Functions of Hydrothermarchaeota in Hydrothermal Sediment.</title>
        <authorList>
            <person name="Zhou Z."/>
            <person name="Liu Y."/>
            <person name="Xu W."/>
            <person name="Pan J."/>
            <person name="Luo Z.H."/>
            <person name="Li M."/>
        </authorList>
    </citation>
    <scope>NUCLEOTIDE SEQUENCE [LARGE SCALE GENOMIC DNA]</scope>
    <source>
        <strain evidence="3">SpSt-479</strain>
    </source>
</reference>
<gene>
    <name evidence="3" type="ORF">ENS31_04075</name>
</gene>
<evidence type="ECO:0000256" key="1">
    <source>
        <dbReference type="SAM" id="Phobius"/>
    </source>
</evidence>
<feature type="transmembrane region" description="Helical" evidence="1">
    <location>
        <begin position="83"/>
        <end position="101"/>
    </location>
</feature>
<name>A0A7V2ZIT8_9BACT</name>
<keyword evidence="1" id="KW-0812">Transmembrane</keyword>
<evidence type="ECO:0000313" key="3">
    <source>
        <dbReference type="EMBL" id="HFI90696.1"/>
    </source>
</evidence>
<keyword evidence="1" id="KW-0472">Membrane</keyword>
<feature type="transmembrane region" description="Helical" evidence="1">
    <location>
        <begin position="12"/>
        <end position="32"/>
    </location>
</feature>